<dbReference type="CDD" id="cd04301">
    <property type="entry name" value="NAT_SF"/>
    <property type="match status" value="1"/>
</dbReference>
<dbReference type="Gene3D" id="3.40.630.30">
    <property type="match status" value="1"/>
</dbReference>
<dbReference type="InterPro" id="IPR016181">
    <property type="entry name" value="Acyl_CoA_acyltransferase"/>
</dbReference>
<keyword evidence="2" id="KW-0808">Transferase</keyword>
<feature type="domain" description="N-acetyltransferase" evidence="1">
    <location>
        <begin position="41"/>
        <end position="190"/>
    </location>
</feature>
<keyword evidence="3" id="KW-1185">Reference proteome</keyword>
<organism evidence="2 3">
    <name type="scientific">Flexivirga caeni</name>
    <dbReference type="NCBI Taxonomy" id="2294115"/>
    <lineage>
        <taxon>Bacteria</taxon>
        <taxon>Bacillati</taxon>
        <taxon>Actinomycetota</taxon>
        <taxon>Actinomycetes</taxon>
        <taxon>Micrococcales</taxon>
        <taxon>Dermacoccaceae</taxon>
        <taxon>Flexivirga</taxon>
    </lineage>
</organism>
<dbReference type="Proteomes" id="UP000271678">
    <property type="component" value="Unassembled WGS sequence"/>
</dbReference>
<gene>
    <name evidence="2" type="ORF">EFY87_09525</name>
</gene>
<evidence type="ECO:0000313" key="3">
    <source>
        <dbReference type="Proteomes" id="UP000271678"/>
    </source>
</evidence>
<dbReference type="InterPro" id="IPR000182">
    <property type="entry name" value="GNAT_dom"/>
</dbReference>
<dbReference type="PANTHER" id="PTHR39173">
    <property type="entry name" value="ACETYLTRANSFERASE"/>
    <property type="match status" value="1"/>
</dbReference>
<dbReference type="EMBL" id="RJJQ01000008">
    <property type="protein sequence ID" value="RNI22206.1"/>
    <property type="molecule type" value="Genomic_DNA"/>
</dbReference>
<dbReference type="Pfam" id="PF13302">
    <property type="entry name" value="Acetyltransf_3"/>
    <property type="match status" value="1"/>
</dbReference>
<evidence type="ECO:0000313" key="2">
    <source>
        <dbReference type="EMBL" id="RNI22206.1"/>
    </source>
</evidence>
<evidence type="ECO:0000259" key="1">
    <source>
        <dbReference type="PROSITE" id="PS51186"/>
    </source>
</evidence>
<dbReference type="GO" id="GO:0016747">
    <property type="term" value="F:acyltransferase activity, transferring groups other than amino-acyl groups"/>
    <property type="evidence" value="ECO:0007669"/>
    <property type="project" value="InterPro"/>
</dbReference>
<comment type="caution">
    <text evidence="2">The sequence shown here is derived from an EMBL/GenBank/DDBJ whole genome shotgun (WGS) entry which is preliminary data.</text>
</comment>
<reference evidence="2 3" key="1">
    <citation type="submission" date="2018-11" db="EMBL/GenBank/DDBJ databases">
        <title>Draft genome of Simplicispira Flexivirga sp. BO-16.</title>
        <authorList>
            <person name="Im W.T."/>
        </authorList>
    </citation>
    <scope>NUCLEOTIDE SEQUENCE [LARGE SCALE GENOMIC DNA]</scope>
    <source>
        <strain evidence="2 3">BO-16</strain>
    </source>
</reference>
<protein>
    <submittedName>
        <fullName evidence="2">GNAT family N-acetyltransferase</fullName>
    </submittedName>
</protein>
<dbReference type="OrthoDB" id="9797989at2"/>
<name>A0A3M9M9N2_9MICO</name>
<dbReference type="AlphaFoldDB" id="A0A3M9M9N2"/>
<accession>A0A3M9M9N2</accession>
<dbReference type="PROSITE" id="PS51186">
    <property type="entry name" value="GNAT"/>
    <property type="match status" value="1"/>
</dbReference>
<dbReference type="SUPFAM" id="SSF55729">
    <property type="entry name" value="Acyl-CoA N-acyltransferases (Nat)"/>
    <property type="match status" value="1"/>
</dbReference>
<dbReference type="PANTHER" id="PTHR39173:SF1">
    <property type="entry name" value="ACETYLTRANSFERASE"/>
    <property type="match status" value="1"/>
</dbReference>
<proteinExistence type="predicted"/>
<sequence length="190" mass="21022">MAPDTSPARIRLIQPTAELHAAFLDSAFEFGTGHRDGYATDSITDDELRDPERFAAWVAQRVAYADETTVLPPDRVHDTLSWIVDDRDPTRILGSISLRHRLNDFLLAVGGHIGYGVRPSARRQGVATAALGLALDQAKGLGLQRVLITCNTENVPSYRTIERHGGVLEDVRETPDHGVIRRYWIDLAAD</sequence>